<keyword evidence="2" id="KW-0472">Membrane</keyword>
<name>A0A4Q4SSR0_9PEZI</name>
<accession>A0A4Q4SSR0</accession>
<feature type="compositionally biased region" description="Low complexity" evidence="1">
    <location>
        <begin position="174"/>
        <end position="191"/>
    </location>
</feature>
<feature type="compositionally biased region" description="Basic and acidic residues" evidence="1">
    <location>
        <begin position="327"/>
        <end position="337"/>
    </location>
</feature>
<evidence type="ECO:0000313" key="4">
    <source>
        <dbReference type="Proteomes" id="UP000293360"/>
    </source>
</evidence>
<dbReference type="PANTHER" id="PTHR36424">
    <property type="entry name" value="PHEROMONE-REGULATED MEMBRANE PROTEIN 6"/>
    <property type="match status" value="1"/>
</dbReference>
<gene>
    <name evidence="3" type="ORF">DL764_010399</name>
</gene>
<protein>
    <submittedName>
        <fullName evidence="3">Uncharacterized protein</fullName>
    </submittedName>
</protein>
<dbReference type="EMBL" id="QJNU01001563">
    <property type="protein sequence ID" value="RYO75516.1"/>
    <property type="molecule type" value="Genomic_DNA"/>
</dbReference>
<keyword evidence="2" id="KW-0812">Transmembrane</keyword>
<keyword evidence="4" id="KW-1185">Reference proteome</keyword>
<feature type="region of interest" description="Disordered" evidence="1">
    <location>
        <begin position="222"/>
        <end position="353"/>
    </location>
</feature>
<reference evidence="3 4" key="1">
    <citation type="submission" date="2018-06" db="EMBL/GenBank/DDBJ databases">
        <title>Complete Genomes of Monosporascus.</title>
        <authorList>
            <person name="Robinson A.J."/>
            <person name="Natvig D.O."/>
        </authorList>
    </citation>
    <scope>NUCLEOTIDE SEQUENCE [LARGE SCALE GENOMIC DNA]</scope>
    <source>
        <strain evidence="3 4">CBS 110550</strain>
    </source>
</reference>
<dbReference type="Proteomes" id="UP000293360">
    <property type="component" value="Unassembled WGS sequence"/>
</dbReference>
<evidence type="ECO:0000256" key="1">
    <source>
        <dbReference type="SAM" id="MobiDB-lite"/>
    </source>
</evidence>
<dbReference type="STRING" id="155417.A0A4Q4SSR0"/>
<sequence length="353" mass="38813">MLFTLVVWAFTAIFLLVAVLFYVFFLWHYIPKQDGGLKGYCERKVNKRLKGIVMTKVNKAIAKEEERQQKEGLWAATKDGEKRLQGRQATLPQLMGANGDKLPAMPMLNRNDTMATLPVYTSQPTSPIESSRHASDALFSMNKISTRGPPVNRSASPAPSLPAVDWNNYPPMRPSTAGSTRSSGPSSSQASRVGTGVHAFDIPRTASPAVYAPDAFPSISEPIRSPNATMDMYNGRPMPRQVAPPSGRPSISRQATYDDGASDYFAPPSYSSRLPPNRPVYNGASYNPGRSVTDPAPAASRQPFTPPQRTFTAPPPGEYHPPQRGRVAGERSLPRLDDDYDDDVEAQRNSRRY</sequence>
<evidence type="ECO:0000313" key="3">
    <source>
        <dbReference type="EMBL" id="RYO75516.1"/>
    </source>
</evidence>
<feature type="transmembrane region" description="Helical" evidence="2">
    <location>
        <begin position="6"/>
        <end position="30"/>
    </location>
</feature>
<dbReference type="GO" id="GO:0005886">
    <property type="term" value="C:plasma membrane"/>
    <property type="evidence" value="ECO:0007669"/>
    <property type="project" value="InterPro"/>
</dbReference>
<proteinExistence type="predicted"/>
<keyword evidence="2" id="KW-1133">Transmembrane helix</keyword>
<dbReference type="GO" id="GO:0015079">
    <property type="term" value="F:potassium ion transmembrane transporter activity"/>
    <property type="evidence" value="ECO:0007669"/>
    <property type="project" value="InterPro"/>
</dbReference>
<comment type="caution">
    <text evidence="3">The sequence shown here is derived from an EMBL/GenBank/DDBJ whole genome shotgun (WGS) entry which is preliminary data.</text>
</comment>
<dbReference type="InterPro" id="IPR031606">
    <property type="entry name" value="Kch1/2"/>
</dbReference>
<dbReference type="PANTHER" id="PTHR36424:SF1">
    <property type="entry name" value="LOW AFFINITY K(+) TRANSPORTER 1-RELATED"/>
    <property type="match status" value="1"/>
</dbReference>
<dbReference type="OrthoDB" id="2128042at2759"/>
<feature type="region of interest" description="Disordered" evidence="1">
    <location>
        <begin position="143"/>
        <end position="194"/>
    </location>
</feature>
<evidence type="ECO:0000256" key="2">
    <source>
        <dbReference type="SAM" id="Phobius"/>
    </source>
</evidence>
<dbReference type="Pfam" id="PF16944">
    <property type="entry name" value="KCH"/>
    <property type="match status" value="1"/>
</dbReference>
<organism evidence="3 4">
    <name type="scientific">Monosporascus ibericus</name>
    <dbReference type="NCBI Taxonomy" id="155417"/>
    <lineage>
        <taxon>Eukaryota</taxon>
        <taxon>Fungi</taxon>
        <taxon>Dikarya</taxon>
        <taxon>Ascomycota</taxon>
        <taxon>Pezizomycotina</taxon>
        <taxon>Sordariomycetes</taxon>
        <taxon>Xylariomycetidae</taxon>
        <taxon>Xylariales</taxon>
        <taxon>Xylariales incertae sedis</taxon>
        <taxon>Monosporascus</taxon>
    </lineage>
</organism>
<dbReference type="AlphaFoldDB" id="A0A4Q4SSR0"/>